<evidence type="ECO:0000256" key="1">
    <source>
        <dbReference type="SAM" id="MobiDB-lite"/>
    </source>
</evidence>
<dbReference type="EMBL" id="CP099419">
    <property type="protein sequence ID" value="USW49682.1"/>
    <property type="molecule type" value="Genomic_DNA"/>
</dbReference>
<proteinExistence type="predicted"/>
<name>A0A9Q9EH97_9PEZI</name>
<dbReference type="Proteomes" id="UP001056384">
    <property type="component" value="Chromosome 2"/>
</dbReference>
<organism evidence="2 3">
    <name type="scientific">Septoria linicola</name>
    <dbReference type="NCBI Taxonomy" id="215465"/>
    <lineage>
        <taxon>Eukaryota</taxon>
        <taxon>Fungi</taxon>
        <taxon>Dikarya</taxon>
        <taxon>Ascomycota</taxon>
        <taxon>Pezizomycotina</taxon>
        <taxon>Dothideomycetes</taxon>
        <taxon>Dothideomycetidae</taxon>
        <taxon>Mycosphaerellales</taxon>
        <taxon>Mycosphaerellaceae</taxon>
        <taxon>Septoria</taxon>
    </lineage>
</organism>
<dbReference type="AlphaFoldDB" id="A0A9Q9EH97"/>
<evidence type="ECO:0000313" key="3">
    <source>
        <dbReference type="Proteomes" id="UP001056384"/>
    </source>
</evidence>
<sequence length="285" mass="31250">MAEGERARKRRRDTASNAPFPLDLSLFSRAQDSDATLPTTHGSRDERHGLQQLGSARVEPTSTATVTPDRASQQHPHPPPSVSDDARSDDMETVISRWAISKRHRLESTGRLAQLDSQFELEDLATALDHHLRGQGYMHRGVPDDEKMFSALEVHALLKDAASLPDSDSGPAPHLEVLRLLAEGVALTRAAGDEANARLIEEYLHSVLGQPSVRVVDESRDFRSSVRAAEEHTGGYVAWLREDAEQGMRAYGKSYLLAQATKLDLIPGVTLAQKARLIALVDSLS</sequence>
<feature type="compositionally biased region" description="Polar residues" evidence="1">
    <location>
        <begin position="28"/>
        <end position="41"/>
    </location>
</feature>
<accession>A0A9Q9EH97</accession>
<reference evidence="2" key="1">
    <citation type="submission" date="2022-06" db="EMBL/GenBank/DDBJ databases">
        <title>Complete genome sequences of two strains of the flax pathogen Septoria linicola.</title>
        <authorList>
            <person name="Lapalu N."/>
            <person name="Simon A."/>
            <person name="Demenou B."/>
            <person name="Paumier D."/>
            <person name="Guillot M.-P."/>
            <person name="Gout L."/>
            <person name="Valade R."/>
        </authorList>
    </citation>
    <scope>NUCLEOTIDE SEQUENCE</scope>
    <source>
        <strain evidence="2">SE15195</strain>
    </source>
</reference>
<evidence type="ECO:0000313" key="2">
    <source>
        <dbReference type="EMBL" id="USW49682.1"/>
    </source>
</evidence>
<feature type="region of interest" description="Disordered" evidence="1">
    <location>
        <begin position="1"/>
        <end position="89"/>
    </location>
</feature>
<gene>
    <name evidence="2" type="ORF">Slin15195_G030010</name>
</gene>
<keyword evidence="3" id="KW-1185">Reference proteome</keyword>
<protein>
    <submittedName>
        <fullName evidence="2">Uncharacterized protein</fullName>
    </submittedName>
</protein>